<organism evidence="1 2">
    <name type="scientific">Cupriavidus taiwanensis</name>
    <dbReference type="NCBI Taxonomy" id="164546"/>
    <lineage>
        <taxon>Bacteria</taxon>
        <taxon>Pseudomonadati</taxon>
        <taxon>Pseudomonadota</taxon>
        <taxon>Betaproteobacteria</taxon>
        <taxon>Burkholderiales</taxon>
        <taxon>Burkholderiaceae</taxon>
        <taxon>Cupriavidus</taxon>
    </lineage>
</organism>
<dbReference type="EMBL" id="OVTA01000009">
    <property type="protein sequence ID" value="SPR97383.1"/>
    <property type="molecule type" value="Genomic_DNA"/>
</dbReference>
<reference evidence="1 2" key="1">
    <citation type="submission" date="2018-01" db="EMBL/GenBank/DDBJ databases">
        <authorList>
            <person name="Gaut B.S."/>
            <person name="Morton B.R."/>
            <person name="Clegg M.T."/>
            <person name="Duvall M.R."/>
        </authorList>
    </citation>
    <scope>NUCLEOTIDE SEQUENCE [LARGE SCALE GENOMIC DNA]</scope>
    <source>
        <strain evidence="1">Cupriavidus taiwanensis cmp 52</strain>
    </source>
</reference>
<gene>
    <name evidence="1" type="ORF">CBM2634_A170113</name>
</gene>
<dbReference type="Proteomes" id="UP000256805">
    <property type="component" value="Unassembled WGS sequence"/>
</dbReference>
<name>A0A375J0C5_9BURK</name>
<proteinExistence type="predicted"/>
<accession>A0A375J0C5</accession>
<evidence type="ECO:0000313" key="2">
    <source>
        <dbReference type="Proteomes" id="UP000256805"/>
    </source>
</evidence>
<sequence>MQALGNSKVVTAGLANVLWRLLVKVVQSHATGHWSKSSDKDDS</sequence>
<dbReference type="AlphaFoldDB" id="A0A375J0C5"/>
<protein>
    <submittedName>
        <fullName evidence="1">Uncharacterized protein</fullName>
    </submittedName>
</protein>
<evidence type="ECO:0000313" key="1">
    <source>
        <dbReference type="EMBL" id="SPR97383.1"/>
    </source>
</evidence>